<name>A0A2U3QSQ4_ORITS</name>
<feature type="region of interest" description="Disordered" evidence="2">
    <location>
        <begin position="1"/>
        <end position="23"/>
    </location>
</feature>
<evidence type="ECO:0000256" key="1">
    <source>
        <dbReference type="SAM" id="Coils"/>
    </source>
</evidence>
<keyword evidence="6" id="KW-1185">Reference proteome</keyword>
<dbReference type="AlphaFoldDB" id="A0A2U3QSQ4"/>
<reference evidence="6" key="1">
    <citation type="submission" date="2018-03" db="EMBL/GenBank/DDBJ databases">
        <authorList>
            <person name="Batty M. E."/>
            <person name="Batty M E."/>
        </authorList>
    </citation>
    <scope>NUCLEOTIDE SEQUENCE [LARGE SCALE GENOMIC DNA]</scope>
    <source>
        <strain evidence="6">Gilliam</strain>
    </source>
</reference>
<feature type="coiled-coil region" evidence="1">
    <location>
        <begin position="228"/>
        <end position="262"/>
    </location>
</feature>
<evidence type="ECO:0000259" key="4">
    <source>
        <dbReference type="Pfam" id="PF23639"/>
    </source>
</evidence>
<dbReference type="InterPro" id="IPR006171">
    <property type="entry name" value="TOPRIM_dom"/>
</dbReference>
<dbReference type="RefSeq" id="WP_231966224.1">
    <property type="nucleotide sequence ID" value="NZ_LS398551.1"/>
</dbReference>
<evidence type="ECO:0000259" key="3">
    <source>
        <dbReference type="Pfam" id="PF13362"/>
    </source>
</evidence>
<dbReference type="Pfam" id="PF13362">
    <property type="entry name" value="Toprim_3"/>
    <property type="match status" value="1"/>
</dbReference>
<dbReference type="InterPro" id="IPR034154">
    <property type="entry name" value="TOPRIM_DnaG/twinkle"/>
</dbReference>
<protein>
    <submittedName>
        <fullName evidence="5">Conjugal transfer protein TraI</fullName>
    </submittedName>
</protein>
<dbReference type="Pfam" id="PF23639">
    <property type="entry name" value="DUF7146"/>
    <property type="match status" value="1"/>
</dbReference>
<dbReference type="SUPFAM" id="SSF56731">
    <property type="entry name" value="DNA primase core"/>
    <property type="match status" value="1"/>
</dbReference>
<evidence type="ECO:0000256" key="2">
    <source>
        <dbReference type="SAM" id="MobiDB-lite"/>
    </source>
</evidence>
<evidence type="ECO:0000313" key="5">
    <source>
        <dbReference type="EMBL" id="SPR03988.1"/>
    </source>
</evidence>
<feature type="compositionally biased region" description="Low complexity" evidence="2">
    <location>
        <begin position="7"/>
        <end position="16"/>
    </location>
</feature>
<organism evidence="5 6">
    <name type="scientific">Orientia tsutsugamushi str. Gilliam</name>
    <dbReference type="NCBI Taxonomy" id="1359184"/>
    <lineage>
        <taxon>Bacteria</taxon>
        <taxon>Pseudomonadati</taxon>
        <taxon>Pseudomonadota</taxon>
        <taxon>Alphaproteobacteria</taxon>
        <taxon>Rickettsiales</taxon>
        <taxon>Rickettsiaceae</taxon>
        <taxon>Rickettsieae</taxon>
        <taxon>Orientia</taxon>
    </lineage>
</organism>
<feature type="domain" description="Toprim" evidence="3">
    <location>
        <begin position="522"/>
        <end position="613"/>
    </location>
</feature>
<proteinExistence type="predicted"/>
<accession>A0A2U3QSQ4</accession>
<dbReference type="Gene3D" id="3.40.1360.10">
    <property type="match status" value="1"/>
</dbReference>
<gene>
    <name evidence="5" type="primary">traI</name>
    <name evidence="5" type="ORF">GILLIAM_00536</name>
</gene>
<dbReference type="Proteomes" id="UP000244959">
    <property type="component" value="Chromosome I"/>
</dbReference>
<dbReference type="CDD" id="cd01029">
    <property type="entry name" value="TOPRIM_primases"/>
    <property type="match status" value="1"/>
</dbReference>
<feature type="domain" description="DUF7146" evidence="4">
    <location>
        <begin position="422"/>
        <end position="508"/>
    </location>
</feature>
<evidence type="ECO:0000313" key="6">
    <source>
        <dbReference type="Proteomes" id="UP000244959"/>
    </source>
</evidence>
<dbReference type="InterPro" id="IPR055570">
    <property type="entry name" value="DUF7146"/>
</dbReference>
<sequence length="737" mass="82515">MTDKINDSNNFNNIHNSKTDIENSKTNSLNHNVAVKLINGDIADGIVLLSDNNSLRADNTLKESINQLINDWKNSKFELHDRLIIASHKEAENINQNIRNYMKENGDLKGPEYSILISGAESKKYANYMAGDRIIFQTNDKDLQIQNSEFATLVSIDENKFVAKTDTGEDISFDLNKISFKHGYATTVCNPQTAVKKDVYVLHNNGVGIESSNISMIGSADQVRLYYNVQATKNVANLIEQLSTAKTDFINLKEENNDVQANEVRQYQSAQNYRKNDYYSNSEEDLQKLRDAIAYRADTIACDLLGDPNKRLSKYGKLRWGDTGKIQVTTEGKYAGKWYDFSTGQKGDLLSLAQRERGYSFFEAIEYLKSIVGTPNVRQQYPRYATTNNDSQQSESIKIAKVQNLYERSNRIHGYEIDTSPSAEVEIVKKYLENRGITFDKSTASSDLKGSILFDTQTRKNYPALTAFARNSKGEITGVQAVYLNLAGDKANISINRRSFGKISGSFITIAKRNANDPNITIIAEGAETALSLQQAGIKGNIIASAGVMNFKNYSPFPGEKIIIAADNDSKNSITNNTVIKAAKRLEMKGAITCIVKPPENGDFNNLLQTCGDQSIRDIIEPEITKLTKAVETTKLTQTENNSIAKQNDITNVKELYNKSSSLYYFKQEEEAKVETIVVNKFLENHTGIYSAKIFNNSNLRANMVFDEETQKSWPALTIYHRNPVGKELAVANSIDK</sequence>
<dbReference type="SUPFAM" id="SSF57783">
    <property type="entry name" value="Zinc beta-ribbon"/>
    <property type="match status" value="1"/>
</dbReference>
<dbReference type="EMBL" id="LS398551">
    <property type="protein sequence ID" value="SPR03988.1"/>
    <property type="molecule type" value="Genomic_DNA"/>
</dbReference>
<keyword evidence="1" id="KW-0175">Coiled coil</keyword>